<comment type="subunit">
    <text evidence="4">Component of the lipopolysaccharide transport and assembly complex.</text>
</comment>
<dbReference type="InterPro" id="IPR014340">
    <property type="entry name" value="LptA"/>
</dbReference>
<keyword evidence="3 4" id="KW-0574">Periplasm</keyword>
<dbReference type="GO" id="GO:0001530">
    <property type="term" value="F:lipopolysaccharide binding"/>
    <property type="evidence" value="ECO:0007669"/>
    <property type="project" value="InterPro"/>
</dbReference>
<dbReference type="GO" id="GO:0015920">
    <property type="term" value="P:lipopolysaccharide transport"/>
    <property type="evidence" value="ECO:0007669"/>
    <property type="project" value="UniProtKB-UniRule"/>
</dbReference>
<dbReference type="Proteomes" id="UP000198639">
    <property type="component" value="Unassembled WGS sequence"/>
</dbReference>
<dbReference type="AlphaFoldDB" id="A0A1I1PBG8"/>
<dbReference type="NCBIfam" id="TIGR03002">
    <property type="entry name" value="outer_YhbN_LptA"/>
    <property type="match status" value="1"/>
</dbReference>
<dbReference type="OrthoDB" id="5294855at2"/>
<gene>
    <name evidence="4" type="primary">lptA</name>
    <name evidence="6" type="ORF">SAMN05216204_1157</name>
</gene>
<comment type="similarity">
    <text evidence="4">Belongs to the LptA family.</text>
</comment>
<reference evidence="7" key="1">
    <citation type="submission" date="2016-10" db="EMBL/GenBank/DDBJ databases">
        <authorList>
            <person name="Varghese N."/>
            <person name="Submissions S."/>
        </authorList>
    </citation>
    <scope>NUCLEOTIDE SEQUENCE [LARGE SCALE GENOMIC DNA]</scope>
    <source>
        <strain evidence="7">CGMCC 1.12041</strain>
    </source>
</reference>
<dbReference type="HAMAP" id="MF_01914">
    <property type="entry name" value="LPS_assembly_LptA"/>
    <property type="match status" value="1"/>
</dbReference>
<accession>A0A1I1PBG8</accession>
<evidence type="ECO:0000313" key="7">
    <source>
        <dbReference type="Proteomes" id="UP000198639"/>
    </source>
</evidence>
<evidence type="ECO:0000256" key="4">
    <source>
        <dbReference type="HAMAP-Rule" id="MF_01914"/>
    </source>
</evidence>
<sequence precursor="true">MKRLLSRCLPVLLLASMPAAAEKNDAFQPTRINCRSCDANGLSGIMTMSGGVDLTRGTLRIDADSGRVEQSPEGYQRVTLEADPGKKVRFRQKGDGPGEQWMDGEARRIEYDERSATVKLFSAAKMQRTIDGRPSQQAEGEYISYDSRTEVFTLRNTNTGEDRPGAGRNTIILQPRRSAPAQAAAGAGTP</sequence>
<proteinExistence type="inferred from homology"/>
<name>A0A1I1PBG8_9BURK</name>
<keyword evidence="1 4" id="KW-0813">Transport</keyword>
<evidence type="ECO:0000259" key="5">
    <source>
        <dbReference type="Pfam" id="PF03968"/>
    </source>
</evidence>
<feature type="domain" description="Organic solvent tolerance-like N-terminal" evidence="5">
    <location>
        <begin position="33"/>
        <end position="150"/>
    </location>
</feature>
<dbReference type="GO" id="GO:0009279">
    <property type="term" value="C:cell outer membrane"/>
    <property type="evidence" value="ECO:0007669"/>
    <property type="project" value="TreeGrafter"/>
</dbReference>
<evidence type="ECO:0000313" key="6">
    <source>
        <dbReference type="EMBL" id="SFD04998.1"/>
    </source>
</evidence>
<protein>
    <recommendedName>
        <fullName evidence="4">Lipopolysaccharide export system protein LptA</fullName>
    </recommendedName>
</protein>
<dbReference type="InterPro" id="IPR005653">
    <property type="entry name" value="OstA-like_N"/>
</dbReference>
<dbReference type="GO" id="GO:0030288">
    <property type="term" value="C:outer membrane-bounded periplasmic space"/>
    <property type="evidence" value="ECO:0007669"/>
    <property type="project" value="TreeGrafter"/>
</dbReference>
<comment type="function">
    <text evidence="4">Involved in the assembly of lipopolysaccharide (LPS). Required for the translocation of LPS from the inner membrane to the outer membrane.</text>
</comment>
<dbReference type="Pfam" id="PF03968">
    <property type="entry name" value="LptD_N"/>
    <property type="match status" value="1"/>
</dbReference>
<dbReference type="GO" id="GO:0017089">
    <property type="term" value="F:glycolipid transfer activity"/>
    <property type="evidence" value="ECO:0007669"/>
    <property type="project" value="TreeGrafter"/>
</dbReference>
<dbReference type="PANTHER" id="PTHR36504">
    <property type="entry name" value="LIPOPOLYSACCHARIDE EXPORT SYSTEM PROTEIN LPTA"/>
    <property type="match status" value="1"/>
</dbReference>
<comment type="subcellular location">
    <subcellularLocation>
        <location evidence="4">Periplasm</location>
    </subcellularLocation>
</comment>
<keyword evidence="2 4" id="KW-0732">Signal</keyword>
<dbReference type="RefSeq" id="WP_091875108.1">
    <property type="nucleotide sequence ID" value="NZ_FOLD01000015.1"/>
</dbReference>
<feature type="chain" id="PRO_5011802155" description="Lipopolysaccharide export system protein LptA" evidence="4">
    <location>
        <begin position="22"/>
        <end position="190"/>
    </location>
</feature>
<dbReference type="STRING" id="1164594.SAMN05216204_1157"/>
<evidence type="ECO:0000256" key="1">
    <source>
        <dbReference type="ARBA" id="ARBA00022448"/>
    </source>
</evidence>
<dbReference type="EMBL" id="FOLD01000015">
    <property type="protein sequence ID" value="SFD04998.1"/>
    <property type="molecule type" value="Genomic_DNA"/>
</dbReference>
<keyword evidence="7" id="KW-1185">Reference proteome</keyword>
<dbReference type="GO" id="GO:0043165">
    <property type="term" value="P:Gram-negative-bacterium-type cell outer membrane assembly"/>
    <property type="evidence" value="ECO:0007669"/>
    <property type="project" value="UniProtKB-UniRule"/>
</dbReference>
<dbReference type="PANTHER" id="PTHR36504:SF1">
    <property type="entry name" value="LIPOPOLYSACCHARIDE EXPORT SYSTEM PROTEIN LPTA"/>
    <property type="match status" value="1"/>
</dbReference>
<dbReference type="Gene3D" id="2.60.450.10">
    <property type="entry name" value="Lipopolysaccharide (LPS) transport protein A like domain"/>
    <property type="match status" value="1"/>
</dbReference>
<evidence type="ECO:0000256" key="2">
    <source>
        <dbReference type="ARBA" id="ARBA00022729"/>
    </source>
</evidence>
<feature type="signal peptide" evidence="4">
    <location>
        <begin position="1"/>
        <end position="21"/>
    </location>
</feature>
<organism evidence="6 7">
    <name type="scientific">Massilia yuzhufengensis</name>
    <dbReference type="NCBI Taxonomy" id="1164594"/>
    <lineage>
        <taxon>Bacteria</taxon>
        <taxon>Pseudomonadati</taxon>
        <taxon>Pseudomonadota</taxon>
        <taxon>Betaproteobacteria</taxon>
        <taxon>Burkholderiales</taxon>
        <taxon>Oxalobacteraceae</taxon>
        <taxon>Telluria group</taxon>
        <taxon>Massilia</taxon>
    </lineage>
</organism>
<evidence type="ECO:0000256" key="3">
    <source>
        <dbReference type="ARBA" id="ARBA00022764"/>
    </source>
</evidence>
<dbReference type="InterPro" id="IPR052037">
    <property type="entry name" value="LPS_export_LptA"/>
</dbReference>